<dbReference type="FunFam" id="3.90.640.10:FF:000134">
    <property type="entry name" value="Heat shock cognate 71 kDa protein"/>
    <property type="match status" value="1"/>
</dbReference>
<dbReference type="GO" id="GO:0140662">
    <property type="term" value="F:ATP-dependent protein folding chaperone"/>
    <property type="evidence" value="ECO:0007669"/>
    <property type="project" value="InterPro"/>
</dbReference>
<dbReference type="OMA" id="ACERANC"/>
<evidence type="ECO:0000256" key="1">
    <source>
        <dbReference type="ARBA" id="ARBA00007381"/>
    </source>
</evidence>
<dbReference type="PANTHER" id="PTHR19375">
    <property type="entry name" value="HEAT SHOCK PROTEIN 70KDA"/>
    <property type="match status" value="1"/>
</dbReference>
<sequence>MTTRKICTTDYRPPAAPKKCCTPTTEHQTTGGLVVPPFWWLPPVLSGAVFLIRFKRSCVGVFQNGKVEIIANDQGNRTTPSYVAFNDTERLVGGAAKKQVAMNPKNTIFDAKLINDNGKPKLEVDFKGETKRFYLEEVSSMVLVKMREVAEAYLGHKVTDAVITVPSYFNNSQRQATKDAGAIAGLNVLRITNEPTGAALAYGLDKKEEKTVLIFDLGGGSVNVSILRIKDGIFEVKSTAGVTHFCGEDFDNRMVDHFVQEFRRKYKKDITPNKRAIRRLRTACEEAKITLSCSAQASIEIDSLFDGIDLYSSITRARFE</sequence>
<dbReference type="AlphaFoldDB" id="A0A1D2M1A1"/>
<dbReference type="Pfam" id="PF00012">
    <property type="entry name" value="HSP70"/>
    <property type="match status" value="2"/>
</dbReference>
<protein>
    <submittedName>
        <fullName evidence="4">Heat shock cognate 71 kDa protein</fullName>
    </submittedName>
</protein>
<gene>
    <name evidence="4" type="ORF">Ocin01_19949</name>
</gene>
<dbReference type="InterPro" id="IPR018181">
    <property type="entry name" value="Heat_shock_70_CS"/>
</dbReference>
<dbReference type="Proteomes" id="UP000094527">
    <property type="component" value="Unassembled WGS sequence"/>
</dbReference>
<keyword evidence="5" id="KW-1185">Reference proteome</keyword>
<evidence type="ECO:0000313" key="4">
    <source>
        <dbReference type="EMBL" id="ODM86733.1"/>
    </source>
</evidence>
<dbReference type="OrthoDB" id="2401965at2759"/>
<evidence type="ECO:0000256" key="2">
    <source>
        <dbReference type="ARBA" id="ARBA00022741"/>
    </source>
</evidence>
<evidence type="ECO:0000313" key="5">
    <source>
        <dbReference type="Proteomes" id="UP000094527"/>
    </source>
</evidence>
<organism evidence="4 5">
    <name type="scientific">Orchesella cincta</name>
    <name type="common">Springtail</name>
    <name type="synonym">Podura cincta</name>
    <dbReference type="NCBI Taxonomy" id="48709"/>
    <lineage>
        <taxon>Eukaryota</taxon>
        <taxon>Metazoa</taxon>
        <taxon>Ecdysozoa</taxon>
        <taxon>Arthropoda</taxon>
        <taxon>Hexapoda</taxon>
        <taxon>Collembola</taxon>
        <taxon>Entomobryomorpha</taxon>
        <taxon>Entomobryoidea</taxon>
        <taxon>Orchesellidae</taxon>
        <taxon>Orchesellinae</taxon>
        <taxon>Orchesella</taxon>
    </lineage>
</organism>
<dbReference type="SUPFAM" id="SSF53067">
    <property type="entry name" value="Actin-like ATPase domain"/>
    <property type="match status" value="2"/>
</dbReference>
<dbReference type="InterPro" id="IPR013126">
    <property type="entry name" value="Hsp_70_fam"/>
</dbReference>
<dbReference type="EMBL" id="LJIJ01007437">
    <property type="protein sequence ID" value="ODM86733.1"/>
    <property type="molecule type" value="Genomic_DNA"/>
</dbReference>
<dbReference type="PRINTS" id="PR00301">
    <property type="entry name" value="HEATSHOCK70"/>
</dbReference>
<comment type="similarity">
    <text evidence="1">Belongs to the heat shock protein 70 family.</text>
</comment>
<accession>A0A1D2M1A1</accession>
<keyword evidence="2" id="KW-0547">Nucleotide-binding</keyword>
<dbReference type="GO" id="GO:0005524">
    <property type="term" value="F:ATP binding"/>
    <property type="evidence" value="ECO:0007669"/>
    <property type="project" value="UniProtKB-KW"/>
</dbReference>
<dbReference type="InterPro" id="IPR043129">
    <property type="entry name" value="ATPase_NBD"/>
</dbReference>
<proteinExistence type="inferred from homology"/>
<keyword evidence="3" id="KW-0067">ATP-binding</keyword>
<keyword evidence="4" id="KW-0346">Stress response</keyword>
<evidence type="ECO:0000256" key="3">
    <source>
        <dbReference type="ARBA" id="ARBA00022840"/>
    </source>
</evidence>
<name>A0A1D2M1A1_ORCCI</name>
<dbReference type="Gene3D" id="3.30.420.40">
    <property type="match status" value="2"/>
</dbReference>
<dbReference type="PROSITE" id="PS00329">
    <property type="entry name" value="HSP70_2"/>
    <property type="match status" value="1"/>
</dbReference>
<reference evidence="4 5" key="1">
    <citation type="journal article" date="2016" name="Genome Biol. Evol.">
        <title>Gene Family Evolution Reflects Adaptation to Soil Environmental Stressors in the Genome of the Collembolan Orchesella cincta.</title>
        <authorList>
            <person name="Faddeeva-Vakhrusheva A."/>
            <person name="Derks M.F."/>
            <person name="Anvar S.Y."/>
            <person name="Agamennone V."/>
            <person name="Suring W."/>
            <person name="Smit S."/>
            <person name="van Straalen N.M."/>
            <person name="Roelofs D."/>
        </authorList>
    </citation>
    <scope>NUCLEOTIDE SEQUENCE [LARGE SCALE GENOMIC DNA]</scope>
    <source>
        <tissue evidence="4">Mixed pool</tissue>
    </source>
</reference>
<dbReference type="Gene3D" id="3.90.640.10">
    <property type="entry name" value="Actin, Chain A, domain 4"/>
    <property type="match status" value="1"/>
</dbReference>
<comment type="caution">
    <text evidence="4">The sequence shown here is derived from an EMBL/GenBank/DDBJ whole genome shotgun (WGS) entry which is preliminary data.</text>
</comment>
<dbReference type="STRING" id="48709.A0A1D2M1A1"/>